<sequence length="182" mass="20637">MMLLSTLLVGLVVPTDFMIFQPEKNSQWTVSSSDKIVVQINPCARGRWDTGRVASKWIHFTDEDYARGEQLVIYKDATTAKKVMRQIRADLRRCADTGKGWYRNRHWSKPLALGDEAVMVGSRYFHSGWAEVAVRKGAALMIYGESAWPNRSLSDEHFTNVLGWAHDMSAKVCELPEARCQG</sequence>
<gene>
    <name evidence="1" type="ORF">HNR30_005631</name>
</gene>
<reference evidence="1 2" key="1">
    <citation type="submission" date="2020-07" db="EMBL/GenBank/DDBJ databases">
        <title>Genomic Encyclopedia of Type Strains, Phase IV (KMG-IV): sequencing the most valuable type-strain genomes for metagenomic binning, comparative biology and taxonomic classification.</title>
        <authorList>
            <person name="Goeker M."/>
        </authorList>
    </citation>
    <scope>NUCLEOTIDE SEQUENCE [LARGE SCALE GENOMIC DNA]</scope>
    <source>
        <strain evidence="1 2">DSM 45533</strain>
    </source>
</reference>
<proteinExistence type="predicted"/>
<evidence type="ECO:0000313" key="1">
    <source>
        <dbReference type="EMBL" id="MBA2894270.1"/>
    </source>
</evidence>
<dbReference type="RefSeq" id="WP_181612978.1">
    <property type="nucleotide sequence ID" value="NZ_BAABAM010000005.1"/>
</dbReference>
<evidence type="ECO:0000313" key="2">
    <source>
        <dbReference type="Proteomes" id="UP000530928"/>
    </source>
</evidence>
<dbReference type="EMBL" id="JACDUR010000005">
    <property type="protein sequence ID" value="MBA2894270.1"/>
    <property type="molecule type" value="Genomic_DNA"/>
</dbReference>
<protein>
    <submittedName>
        <fullName evidence="1">Uncharacterized protein</fullName>
    </submittedName>
</protein>
<name>A0A7W0CNB0_9ACTN</name>
<accession>A0A7W0CNB0</accession>
<keyword evidence="2" id="KW-1185">Reference proteome</keyword>
<comment type="caution">
    <text evidence="1">The sequence shown here is derived from an EMBL/GenBank/DDBJ whole genome shotgun (WGS) entry which is preliminary data.</text>
</comment>
<dbReference type="Proteomes" id="UP000530928">
    <property type="component" value="Unassembled WGS sequence"/>
</dbReference>
<organism evidence="1 2">
    <name type="scientific">Nonomuraea soli</name>
    <dbReference type="NCBI Taxonomy" id="1032476"/>
    <lineage>
        <taxon>Bacteria</taxon>
        <taxon>Bacillati</taxon>
        <taxon>Actinomycetota</taxon>
        <taxon>Actinomycetes</taxon>
        <taxon>Streptosporangiales</taxon>
        <taxon>Streptosporangiaceae</taxon>
        <taxon>Nonomuraea</taxon>
    </lineage>
</organism>
<dbReference type="AlphaFoldDB" id="A0A7W0CNB0"/>